<dbReference type="Proteomes" id="UP000887013">
    <property type="component" value="Unassembled WGS sequence"/>
</dbReference>
<evidence type="ECO:0000313" key="1">
    <source>
        <dbReference type="EMBL" id="GFU54439.1"/>
    </source>
</evidence>
<dbReference type="EMBL" id="BMAW01039086">
    <property type="protein sequence ID" value="GFU54439.1"/>
    <property type="molecule type" value="Genomic_DNA"/>
</dbReference>
<gene>
    <name evidence="1" type="primary">HECTD2</name>
    <name evidence="1" type="ORF">NPIL_57801</name>
</gene>
<protein>
    <submittedName>
        <fullName evidence="1">Putative E3 ubiquitin-protein ligase HECTD2</fullName>
    </submittedName>
</protein>
<proteinExistence type="predicted"/>
<accession>A0A8X6UWL9</accession>
<organism evidence="1 2">
    <name type="scientific">Nephila pilipes</name>
    <name type="common">Giant wood spider</name>
    <name type="synonym">Nephila maculata</name>
    <dbReference type="NCBI Taxonomy" id="299642"/>
    <lineage>
        <taxon>Eukaryota</taxon>
        <taxon>Metazoa</taxon>
        <taxon>Ecdysozoa</taxon>
        <taxon>Arthropoda</taxon>
        <taxon>Chelicerata</taxon>
        <taxon>Arachnida</taxon>
        <taxon>Araneae</taxon>
        <taxon>Araneomorphae</taxon>
        <taxon>Entelegynae</taxon>
        <taxon>Araneoidea</taxon>
        <taxon>Nephilidae</taxon>
        <taxon>Nephila</taxon>
    </lineage>
</organism>
<reference evidence="1" key="1">
    <citation type="submission" date="2020-08" db="EMBL/GenBank/DDBJ databases">
        <title>Multicomponent nature underlies the extraordinary mechanical properties of spider dragline silk.</title>
        <authorList>
            <person name="Kono N."/>
            <person name="Nakamura H."/>
            <person name="Mori M."/>
            <person name="Yoshida Y."/>
            <person name="Ohtoshi R."/>
            <person name="Malay A.D."/>
            <person name="Moran D.A.P."/>
            <person name="Tomita M."/>
            <person name="Numata K."/>
            <person name="Arakawa K."/>
        </authorList>
    </citation>
    <scope>NUCLEOTIDE SEQUENCE</scope>
</reference>
<comment type="caution">
    <text evidence="1">The sequence shown here is derived from an EMBL/GenBank/DDBJ whole genome shotgun (WGS) entry which is preliminary data.</text>
</comment>
<evidence type="ECO:0000313" key="2">
    <source>
        <dbReference type="Proteomes" id="UP000887013"/>
    </source>
</evidence>
<name>A0A8X6UWL9_NEPPI</name>
<dbReference type="AlphaFoldDB" id="A0A8X6UWL9"/>
<sequence>MDEPRGPSSVTCPSCRISIVPSRARAMCPFCGSFYNRAADSDVSLRRRGSGDPLRLPQLVDSGNAPSRAQTEFFLRTSDEDDSGNRQIVQVTGFGPLITDTLGVIHTYITGLLLPPSSPESHPVYVSLPPISQGGEGQLVTLRGEARQQAYVAPPGARSPLLSPAASKSPLLEDLESTLILYPTKETSLRQLREDMEEAKITGDYSRLQEFYETTFGSLLDICATFKINPDSEGAKADDPELRMDFLFEAYDNLADMPSYVTKAALKATIGAVLATNVRLKAKDETKALFALLHVSTLLRSFPPP</sequence>
<dbReference type="OrthoDB" id="6418383at2759"/>
<keyword evidence="2" id="KW-1185">Reference proteome</keyword>